<feature type="transmembrane region" description="Helical" evidence="2">
    <location>
        <begin position="141"/>
        <end position="164"/>
    </location>
</feature>
<protein>
    <submittedName>
        <fullName evidence="3">Uncharacterized protein</fullName>
    </submittedName>
</protein>
<organism evidence="3 4">
    <name type="scientific">Anaerobaca lacustris</name>
    <dbReference type="NCBI Taxonomy" id="3044600"/>
    <lineage>
        <taxon>Bacteria</taxon>
        <taxon>Pseudomonadati</taxon>
        <taxon>Planctomycetota</taxon>
        <taxon>Phycisphaerae</taxon>
        <taxon>Sedimentisphaerales</taxon>
        <taxon>Anaerobacaceae</taxon>
        <taxon>Anaerobaca</taxon>
    </lineage>
</organism>
<feature type="transmembrane region" description="Helical" evidence="2">
    <location>
        <begin position="280"/>
        <end position="313"/>
    </location>
</feature>
<sequence>MHEDKEPVLPLGSFLFPRIFQAFRMAIQPTKLLLAFLALTAVCLTGRVMDLNKTVVVAPSGLTELDEYVSASPQVDEHIRLFGETGERTGVFSTLWHFGAKRFHSAVLGIPRRDSLGIFADIAACFAALGWAFTYHPVYSVILFAVTLAVMALSGGAICRIAALQFAQGEKPGLVETVRFSAAKFCSFLTAPVTPFAIMAVIGLFIFLLGLIGNIPIVGELSVGLLLPLAFLAAALIAIIVIGTLAGFGLMFPTIAYEDSDCFDAISRAFSYVYAKPWRMGFYTVVAVLYGAICYVFVRFFSFLLLAITHLFLRIGFFDGNRKLTAIWPQPDLTDLLGLTAAQPTNWSTSAAAFLIYVWVLIVVGLMVSFVISFYFSANTIIYALMRNRVDKTALDEIHPSSNNMAGGPESAFQVARPPARDEDGPPPAQEKSE</sequence>
<feature type="transmembrane region" description="Helical" evidence="2">
    <location>
        <begin position="185"/>
        <end position="213"/>
    </location>
</feature>
<keyword evidence="2" id="KW-0472">Membrane</keyword>
<evidence type="ECO:0000256" key="2">
    <source>
        <dbReference type="SAM" id="Phobius"/>
    </source>
</evidence>
<feature type="transmembrane region" description="Helical" evidence="2">
    <location>
        <begin position="354"/>
        <end position="378"/>
    </location>
</feature>
<feature type="transmembrane region" description="Helical" evidence="2">
    <location>
        <begin position="116"/>
        <end position="135"/>
    </location>
</feature>
<keyword evidence="2" id="KW-0812">Transmembrane</keyword>
<accession>A0AAW6U3M3</accession>
<reference evidence="3" key="1">
    <citation type="submission" date="2023-05" db="EMBL/GenBank/DDBJ databases">
        <title>Anaerotaeda fermentans gen. nov., sp. nov., a novel anaerobic planctomycete of the new family within the order Sedimentisphaerales isolated from Taman Peninsula, Russia.</title>
        <authorList>
            <person name="Khomyakova M.A."/>
            <person name="Merkel A.Y."/>
            <person name="Slobodkin A.I."/>
        </authorList>
    </citation>
    <scope>NUCLEOTIDE SEQUENCE</scope>
    <source>
        <strain evidence="3">M17dextr</strain>
    </source>
</reference>
<evidence type="ECO:0000313" key="4">
    <source>
        <dbReference type="Proteomes" id="UP001431776"/>
    </source>
</evidence>
<keyword evidence="4" id="KW-1185">Reference proteome</keyword>
<gene>
    <name evidence="3" type="ORF">QJ522_12235</name>
</gene>
<dbReference type="EMBL" id="JASCXX010000013">
    <property type="protein sequence ID" value="MDI6449818.1"/>
    <property type="molecule type" value="Genomic_DNA"/>
</dbReference>
<feature type="transmembrane region" description="Helical" evidence="2">
    <location>
        <begin position="225"/>
        <end position="250"/>
    </location>
</feature>
<proteinExistence type="predicted"/>
<feature type="region of interest" description="Disordered" evidence="1">
    <location>
        <begin position="400"/>
        <end position="434"/>
    </location>
</feature>
<evidence type="ECO:0000256" key="1">
    <source>
        <dbReference type="SAM" id="MobiDB-lite"/>
    </source>
</evidence>
<dbReference type="Proteomes" id="UP001431776">
    <property type="component" value="Unassembled WGS sequence"/>
</dbReference>
<comment type="caution">
    <text evidence="3">The sequence shown here is derived from an EMBL/GenBank/DDBJ whole genome shotgun (WGS) entry which is preliminary data.</text>
</comment>
<evidence type="ECO:0000313" key="3">
    <source>
        <dbReference type="EMBL" id="MDI6449818.1"/>
    </source>
</evidence>
<feature type="transmembrane region" description="Helical" evidence="2">
    <location>
        <begin position="32"/>
        <end position="49"/>
    </location>
</feature>
<name>A0AAW6U3M3_9BACT</name>
<keyword evidence="2" id="KW-1133">Transmembrane helix</keyword>
<dbReference type="AlphaFoldDB" id="A0AAW6U3M3"/>
<dbReference type="RefSeq" id="WP_349245226.1">
    <property type="nucleotide sequence ID" value="NZ_JASCXX010000013.1"/>
</dbReference>